<feature type="non-terminal residue" evidence="2">
    <location>
        <position position="1"/>
    </location>
</feature>
<sequence length="42" mass="4245">TSGYGLSGTAARSPASFIATISFLATAIVITFVIHFATGGRL</sequence>
<reference evidence="2" key="1">
    <citation type="submission" date="2018-05" db="EMBL/GenBank/DDBJ databases">
        <authorList>
            <person name="Lanie J.A."/>
            <person name="Ng W.-L."/>
            <person name="Kazmierczak K.M."/>
            <person name="Andrzejewski T.M."/>
            <person name="Davidsen T.M."/>
            <person name="Wayne K.J."/>
            <person name="Tettelin H."/>
            <person name="Glass J.I."/>
            <person name="Rusch D."/>
            <person name="Podicherti R."/>
            <person name="Tsui H.-C.T."/>
            <person name="Winkler M.E."/>
        </authorList>
    </citation>
    <scope>NUCLEOTIDE SEQUENCE</scope>
</reference>
<evidence type="ECO:0000313" key="2">
    <source>
        <dbReference type="EMBL" id="SVC99555.1"/>
    </source>
</evidence>
<keyword evidence="1" id="KW-0812">Transmembrane</keyword>
<name>A0A382RQX5_9ZZZZ</name>
<accession>A0A382RQX5</accession>
<protein>
    <submittedName>
        <fullName evidence="2">Uncharacterized protein</fullName>
    </submittedName>
</protein>
<keyword evidence="1" id="KW-1133">Transmembrane helix</keyword>
<gene>
    <name evidence="2" type="ORF">METZ01_LOCUS352409</name>
</gene>
<keyword evidence="1" id="KW-0472">Membrane</keyword>
<feature type="transmembrane region" description="Helical" evidence="1">
    <location>
        <begin position="15"/>
        <end position="37"/>
    </location>
</feature>
<dbReference type="EMBL" id="UINC01123224">
    <property type="protein sequence ID" value="SVC99555.1"/>
    <property type="molecule type" value="Genomic_DNA"/>
</dbReference>
<proteinExistence type="predicted"/>
<dbReference type="AlphaFoldDB" id="A0A382RQX5"/>
<organism evidence="2">
    <name type="scientific">marine metagenome</name>
    <dbReference type="NCBI Taxonomy" id="408172"/>
    <lineage>
        <taxon>unclassified sequences</taxon>
        <taxon>metagenomes</taxon>
        <taxon>ecological metagenomes</taxon>
    </lineage>
</organism>
<evidence type="ECO:0000256" key="1">
    <source>
        <dbReference type="SAM" id="Phobius"/>
    </source>
</evidence>